<reference evidence="1" key="1">
    <citation type="journal article" date="2014" name="Int. J. Syst. Evol. Microbiol.">
        <title>Complete genome sequence of Corynebacterium casei LMG S-19264T (=DSM 44701T), isolated from a smear-ripened cheese.</title>
        <authorList>
            <consortium name="US DOE Joint Genome Institute (JGI-PGF)"/>
            <person name="Walter F."/>
            <person name="Albersmeier A."/>
            <person name="Kalinowski J."/>
            <person name="Ruckert C."/>
        </authorList>
    </citation>
    <scope>NUCLEOTIDE SEQUENCE</scope>
    <source>
        <strain evidence="1">CGMCC 1.16134</strain>
    </source>
</reference>
<dbReference type="Proteomes" id="UP000637643">
    <property type="component" value="Unassembled WGS sequence"/>
</dbReference>
<sequence length="78" mass="9226">MNQAIYTKDGKLRKNPPARYVRRLDKQPVQNSRIKQLKYPGITFVVGPNGEQLDDNPDHTEWMRLRHEQDQKIVANRI</sequence>
<dbReference type="RefSeq" id="WP_189023985.1">
    <property type="nucleotide sequence ID" value="NZ_BMKR01000006.1"/>
</dbReference>
<gene>
    <name evidence="1" type="ORF">GCM10010912_17850</name>
</gene>
<reference evidence="1" key="2">
    <citation type="submission" date="2020-09" db="EMBL/GenBank/DDBJ databases">
        <authorList>
            <person name="Sun Q."/>
            <person name="Zhou Y."/>
        </authorList>
    </citation>
    <scope>NUCLEOTIDE SEQUENCE</scope>
    <source>
        <strain evidence="1">CGMCC 1.16134</strain>
    </source>
</reference>
<evidence type="ECO:0000313" key="2">
    <source>
        <dbReference type="Proteomes" id="UP000637643"/>
    </source>
</evidence>
<dbReference type="AlphaFoldDB" id="A0A917C7T0"/>
<organism evidence="1 2">
    <name type="scientific">Paenibacillus albidus</name>
    <dbReference type="NCBI Taxonomy" id="2041023"/>
    <lineage>
        <taxon>Bacteria</taxon>
        <taxon>Bacillati</taxon>
        <taxon>Bacillota</taxon>
        <taxon>Bacilli</taxon>
        <taxon>Bacillales</taxon>
        <taxon>Paenibacillaceae</taxon>
        <taxon>Paenibacillus</taxon>
    </lineage>
</organism>
<name>A0A917C7T0_9BACL</name>
<dbReference type="EMBL" id="BMKR01000006">
    <property type="protein sequence ID" value="GGF73078.1"/>
    <property type="molecule type" value="Genomic_DNA"/>
</dbReference>
<proteinExistence type="predicted"/>
<evidence type="ECO:0000313" key="1">
    <source>
        <dbReference type="EMBL" id="GGF73078.1"/>
    </source>
</evidence>
<comment type="caution">
    <text evidence="1">The sequence shown here is derived from an EMBL/GenBank/DDBJ whole genome shotgun (WGS) entry which is preliminary data.</text>
</comment>
<keyword evidence="2" id="KW-1185">Reference proteome</keyword>
<protein>
    <submittedName>
        <fullName evidence="1">Uncharacterized protein</fullName>
    </submittedName>
</protein>
<accession>A0A917C7T0</accession>